<dbReference type="AlphaFoldDB" id="G8XG31"/>
<protein>
    <submittedName>
        <fullName evidence="2">Uncharacterized protein</fullName>
    </submittedName>
</protein>
<sequence>MARPGTTGARPGAAGPRGVRSRSPGEHGARFVDGTFARTDRMVDDVY</sequence>
<gene>
    <name evidence="2" type="ordered locus">SCATT_p13690</name>
</gene>
<dbReference type="KEGG" id="scy:SCATT_p13690"/>
<evidence type="ECO:0000313" key="3">
    <source>
        <dbReference type="Proteomes" id="UP000007842"/>
    </source>
</evidence>
<accession>G8XG31</accession>
<name>G8XG31_STREN</name>
<evidence type="ECO:0000313" key="2">
    <source>
        <dbReference type="EMBL" id="AEW99562.1"/>
    </source>
</evidence>
<organism evidence="2 3">
    <name type="scientific">Streptantibioticus cattleyicolor (strain ATCC 35852 / DSM 46488 / JCM 4925 / NBRC 14057 / NRRL 8057)</name>
    <name type="common">Streptomyces cattleya</name>
    <dbReference type="NCBI Taxonomy" id="1003195"/>
    <lineage>
        <taxon>Bacteria</taxon>
        <taxon>Bacillati</taxon>
        <taxon>Actinomycetota</taxon>
        <taxon>Actinomycetes</taxon>
        <taxon>Kitasatosporales</taxon>
        <taxon>Streptomycetaceae</taxon>
        <taxon>Streptantibioticus</taxon>
    </lineage>
</organism>
<dbReference type="HOGENOM" id="CLU_3173563_0_0_11"/>
<proteinExistence type="predicted"/>
<geneLocation type="plasmid" evidence="2 3">
    <name>pSCATT</name>
</geneLocation>
<feature type="region of interest" description="Disordered" evidence="1">
    <location>
        <begin position="1"/>
        <end position="33"/>
    </location>
</feature>
<dbReference type="Proteomes" id="UP000007842">
    <property type="component" value="Plasmid pSCATT"/>
</dbReference>
<dbReference type="EMBL" id="CP003229">
    <property type="protein sequence ID" value="AEW99562.1"/>
    <property type="molecule type" value="Genomic_DNA"/>
</dbReference>
<feature type="compositionally biased region" description="Low complexity" evidence="1">
    <location>
        <begin position="1"/>
        <end position="18"/>
    </location>
</feature>
<evidence type="ECO:0000256" key="1">
    <source>
        <dbReference type="SAM" id="MobiDB-lite"/>
    </source>
</evidence>
<dbReference type="PATRIC" id="fig|1003195.29.peg.7168"/>
<reference evidence="3" key="1">
    <citation type="submission" date="2011-12" db="EMBL/GenBank/DDBJ databases">
        <title>Complete genome sequence of Streptomyces cattleya strain DSM 46488.</title>
        <authorList>
            <person name="Ou H.-Y."/>
            <person name="Li P."/>
            <person name="Zhao C."/>
            <person name="O'Hagan D."/>
            <person name="Deng Z."/>
        </authorList>
    </citation>
    <scope>NUCLEOTIDE SEQUENCE [LARGE SCALE GENOMIC DNA]</scope>
    <source>
        <strain evidence="3">ATCC 35852 / DSM 46488 / JCM 4925 / NBRC 14057 / NRRL 8057</strain>
        <plasmid evidence="3">Plasmid pSCATT</plasmid>
    </source>
</reference>
<keyword evidence="2" id="KW-0614">Plasmid</keyword>
<keyword evidence="3" id="KW-1185">Reference proteome</keyword>